<dbReference type="EMBL" id="FOQZ01000001">
    <property type="protein sequence ID" value="SFI20546.1"/>
    <property type="molecule type" value="Genomic_DNA"/>
</dbReference>
<protein>
    <submittedName>
        <fullName evidence="3">Uncharacterized protein</fullName>
    </submittedName>
</protein>
<keyword evidence="1" id="KW-1133">Transmembrane helix</keyword>
<keyword evidence="5" id="KW-1185">Reference proteome</keyword>
<evidence type="ECO:0000313" key="3">
    <source>
        <dbReference type="EMBL" id="TXK08398.1"/>
    </source>
</evidence>
<sequence length="96" mass="10016">MTVTDLAPRRTFVGVVVAWVFAAVVALAVGLIAPPEWRAAWMAVGLGACVIVSFVVHLWFGRSQGFIERVAASILGSLLVMGLIGVGFGLATLFSG</sequence>
<evidence type="ECO:0000313" key="5">
    <source>
        <dbReference type="Proteomes" id="UP000321949"/>
    </source>
</evidence>
<evidence type="ECO:0000313" key="4">
    <source>
        <dbReference type="Proteomes" id="UP000198702"/>
    </source>
</evidence>
<keyword evidence="1" id="KW-0812">Transmembrane</keyword>
<feature type="transmembrane region" description="Helical" evidence="1">
    <location>
        <begin position="72"/>
        <end position="94"/>
    </location>
</feature>
<dbReference type="Proteomes" id="UP000198702">
    <property type="component" value="Unassembled WGS sequence"/>
</dbReference>
<accession>A0A5C8HUM5</accession>
<comment type="caution">
    <text evidence="3">The sequence shown here is derived from an EMBL/GenBank/DDBJ whole genome shotgun (WGS) entry which is preliminary data.</text>
</comment>
<gene>
    <name evidence="3" type="ORF">FVP74_14230</name>
    <name evidence="2" type="ORF">SAMN04487751_0353</name>
</gene>
<feature type="transmembrane region" description="Helical" evidence="1">
    <location>
        <begin position="39"/>
        <end position="60"/>
    </location>
</feature>
<dbReference type="AlphaFoldDB" id="A0A5C8HUM5"/>
<reference evidence="2 4" key="1">
    <citation type="submission" date="2016-10" db="EMBL/GenBank/DDBJ databases">
        <authorList>
            <person name="Varghese N."/>
            <person name="Submissions S."/>
        </authorList>
    </citation>
    <scope>NUCLEOTIDE SEQUENCE [LARGE SCALE GENOMIC DNA]</scope>
    <source>
        <strain evidence="2 4">UNC380MFSha3.1</strain>
    </source>
</reference>
<dbReference type="Proteomes" id="UP000321949">
    <property type="component" value="Unassembled WGS sequence"/>
</dbReference>
<evidence type="ECO:0000256" key="1">
    <source>
        <dbReference type="SAM" id="Phobius"/>
    </source>
</evidence>
<dbReference type="RefSeq" id="WP_028494986.1">
    <property type="nucleotide sequence ID" value="NZ_BKAH01000011.1"/>
</dbReference>
<keyword evidence="1" id="KW-0472">Membrane</keyword>
<dbReference type="EMBL" id="VRSX01000008">
    <property type="protein sequence ID" value="TXK08398.1"/>
    <property type="molecule type" value="Genomic_DNA"/>
</dbReference>
<organism evidence="3 5">
    <name type="scientific">Microbacterium saccharophilum</name>
    <dbReference type="NCBI Taxonomy" id="1213358"/>
    <lineage>
        <taxon>Bacteria</taxon>
        <taxon>Bacillati</taxon>
        <taxon>Actinomycetota</taxon>
        <taxon>Actinomycetes</taxon>
        <taxon>Micrococcales</taxon>
        <taxon>Microbacteriaceae</taxon>
        <taxon>Microbacterium</taxon>
    </lineage>
</organism>
<dbReference type="OrthoDB" id="5077620at2"/>
<name>A0A5C8HUM5_9MICO</name>
<feature type="transmembrane region" description="Helical" evidence="1">
    <location>
        <begin position="12"/>
        <end position="33"/>
    </location>
</feature>
<evidence type="ECO:0000313" key="2">
    <source>
        <dbReference type="EMBL" id="SFI20546.1"/>
    </source>
</evidence>
<proteinExistence type="predicted"/>
<reference evidence="3 5" key="2">
    <citation type="submission" date="2019-08" db="EMBL/GenBank/DDBJ databases">
        <authorList>
            <person name="Dong K."/>
        </authorList>
    </citation>
    <scope>NUCLEOTIDE SEQUENCE [LARGE SCALE GENOMIC DNA]</scope>
    <source>
        <strain evidence="3 5">K-1</strain>
    </source>
</reference>